<evidence type="ECO:0000313" key="3">
    <source>
        <dbReference type="EMBL" id="BAU91133.1"/>
    </source>
</evidence>
<dbReference type="CDD" id="cd02440">
    <property type="entry name" value="AdoMet_MTases"/>
    <property type="match status" value="1"/>
</dbReference>
<dbReference type="PANTHER" id="PTHR44068:SF11">
    <property type="entry name" value="GERANYL DIPHOSPHATE 2-C-METHYLTRANSFERASE"/>
    <property type="match status" value="1"/>
</dbReference>
<accession>A0A160PFW3</accession>
<proteinExistence type="predicted"/>
<dbReference type="InterPro" id="IPR029063">
    <property type="entry name" value="SAM-dependent_MTases_sf"/>
</dbReference>
<feature type="domain" description="Methyltransferase type 11" evidence="2">
    <location>
        <begin position="68"/>
        <end position="164"/>
    </location>
</feature>
<dbReference type="SUPFAM" id="SSF53335">
    <property type="entry name" value="S-adenosyl-L-methionine-dependent methyltransferases"/>
    <property type="match status" value="1"/>
</dbReference>
<dbReference type="InterPro" id="IPR050447">
    <property type="entry name" value="Erg6_SMT_methyltransf"/>
</dbReference>
<gene>
    <name evidence="3" type="ORF">MPPM_2528</name>
</gene>
<protein>
    <submittedName>
        <fullName evidence="3">Type 11 methyltransferase</fullName>
    </submittedName>
</protein>
<sequence>MTRVPAYFDAFLTAVAGGAEIDHVHLGHWDAPGAIGPARARAGFAQAQDRLSAALIAWLDLARGHLVLDVGCGFGGSLRTIRTCHPGVEVIGLNLDPRQLAVGFRRDRRRRNATWIAADACRLPFAGGMFDRLLCVEAAFHFASRRDFFAEAHRVLARDGVLVLSDIVLTRPPLPEEEVALLADGLEAAFGPWPDKWASLDAIGRDAEAAGFTLLVTDATANTEPSFHTIAPGRSDRPTSGDVLRELHRLGCLHYLYLRLDKR</sequence>
<reference evidence="3 4" key="1">
    <citation type="journal article" date="2016" name="Genome Announc.">
        <title>Complete Genome Sequence of Methylobacterium populi P-1M, Isolated from Pink-Pigmented Household Biofilm.</title>
        <authorList>
            <person name="Morohoshi T."/>
            <person name="Ikeda T."/>
        </authorList>
    </citation>
    <scope>NUCLEOTIDE SEQUENCE [LARGE SCALE GENOMIC DNA]</scope>
    <source>
        <strain evidence="3 4">P-1M</strain>
    </source>
</reference>
<name>A0A160PFW3_9HYPH</name>
<dbReference type="PANTHER" id="PTHR44068">
    <property type="entry name" value="ZGC:194242"/>
    <property type="match status" value="1"/>
</dbReference>
<evidence type="ECO:0000259" key="2">
    <source>
        <dbReference type="Pfam" id="PF08241"/>
    </source>
</evidence>
<organism evidence="3 4">
    <name type="scientific">Methylorubrum populi</name>
    <dbReference type="NCBI Taxonomy" id="223967"/>
    <lineage>
        <taxon>Bacteria</taxon>
        <taxon>Pseudomonadati</taxon>
        <taxon>Pseudomonadota</taxon>
        <taxon>Alphaproteobacteria</taxon>
        <taxon>Hyphomicrobiales</taxon>
        <taxon>Methylobacteriaceae</taxon>
        <taxon>Methylorubrum</taxon>
    </lineage>
</organism>
<dbReference type="RefSeq" id="WP_096485346.1">
    <property type="nucleotide sequence ID" value="NZ_AP014809.1"/>
</dbReference>
<keyword evidence="1 3" id="KW-0808">Transferase</keyword>
<dbReference type="GO" id="GO:0032259">
    <property type="term" value="P:methylation"/>
    <property type="evidence" value="ECO:0007669"/>
    <property type="project" value="UniProtKB-KW"/>
</dbReference>
<keyword evidence="3" id="KW-0489">Methyltransferase</keyword>
<dbReference type="EMBL" id="AP014809">
    <property type="protein sequence ID" value="BAU91133.1"/>
    <property type="molecule type" value="Genomic_DNA"/>
</dbReference>
<dbReference type="AlphaFoldDB" id="A0A160PFW3"/>
<dbReference type="InterPro" id="IPR013216">
    <property type="entry name" value="Methyltransf_11"/>
</dbReference>
<dbReference type="OrthoDB" id="9777638at2"/>
<evidence type="ECO:0000313" key="4">
    <source>
        <dbReference type="Proteomes" id="UP000218288"/>
    </source>
</evidence>
<dbReference type="Proteomes" id="UP000218288">
    <property type="component" value="Chromosome"/>
</dbReference>
<dbReference type="GO" id="GO:0008757">
    <property type="term" value="F:S-adenosylmethionine-dependent methyltransferase activity"/>
    <property type="evidence" value="ECO:0007669"/>
    <property type="project" value="InterPro"/>
</dbReference>
<evidence type="ECO:0000256" key="1">
    <source>
        <dbReference type="ARBA" id="ARBA00022679"/>
    </source>
</evidence>
<dbReference type="Gene3D" id="3.40.50.150">
    <property type="entry name" value="Vaccinia Virus protein VP39"/>
    <property type="match status" value="1"/>
</dbReference>
<dbReference type="Pfam" id="PF08241">
    <property type="entry name" value="Methyltransf_11"/>
    <property type="match status" value="1"/>
</dbReference>